<name>A0A834XCC1_9FABA</name>
<keyword evidence="2" id="KW-1185">Reference proteome</keyword>
<proteinExistence type="predicted"/>
<comment type="caution">
    <text evidence="1">The sequence shown here is derived from an EMBL/GenBank/DDBJ whole genome shotgun (WGS) entry which is preliminary data.</text>
</comment>
<dbReference type="Proteomes" id="UP000634136">
    <property type="component" value="Unassembled WGS sequence"/>
</dbReference>
<accession>A0A834XCC1</accession>
<protein>
    <submittedName>
        <fullName evidence="1">Uncharacterized protein</fullName>
    </submittedName>
</protein>
<organism evidence="1 2">
    <name type="scientific">Senna tora</name>
    <dbReference type="NCBI Taxonomy" id="362788"/>
    <lineage>
        <taxon>Eukaryota</taxon>
        <taxon>Viridiplantae</taxon>
        <taxon>Streptophyta</taxon>
        <taxon>Embryophyta</taxon>
        <taxon>Tracheophyta</taxon>
        <taxon>Spermatophyta</taxon>
        <taxon>Magnoliopsida</taxon>
        <taxon>eudicotyledons</taxon>
        <taxon>Gunneridae</taxon>
        <taxon>Pentapetalae</taxon>
        <taxon>rosids</taxon>
        <taxon>fabids</taxon>
        <taxon>Fabales</taxon>
        <taxon>Fabaceae</taxon>
        <taxon>Caesalpinioideae</taxon>
        <taxon>Cassia clade</taxon>
        <taxon>Senna</taxon>
    </lineage>
</organism>
<evidence type="ECO:0000313" key="2">
    <source>
        <dbReference type="Proteomes" id="UP000634136"/>
    </source>
</evidence>
<dbReference type="AlphaFoldDB" id="A0A834XCC1"/>
<evidence type="ECO:0000313" key="1">
    <source>
        <dbReference type="EMBL" id="KAF7842157.1"/>
    </source>
</evidence>
<dbReference type="EMBL" id="JAAIUW010000002">
    <property type="protein sequence ID" value="KAF7842157.1"/>
    <property type="molecule type" value="Genomic_DNA"/>
</dbReference>
<reference evidence="1" key="1">
    <citation type="submission" date="2020-09" db="EMBL/GenBank/DDBJ databases">
        <title>Genome-Enabled Discovery of Anthraquinone Biosynthesis in Senna tora.</title>
        <authorList>
            <person name="Kang S.-H."/>
            <person name="Pandey R.P."/>
            <person name="Lee C.-M."/>
            <person name="Sim J.-S."/>
            <person name="Jeong J.-T."/>
            <person name="Choi B.-S."/>
            <person name="Jung M."/>
            <person name="Ginzburg D."/>
            <person name="Zhao K."/>
            <person name="Won S.Y."/>
            <person name="Oh T.-J."/>
            <person name="Yu Y."/>
            <person name="Kim N.-H."/>
            <person name="Lee O.R."/>
            <person name="Lee T.-H."/>
            <person name="Bashyal P."/>
            <person name="Kim T.-S."/>
            <person name="Lee W.-H."/>
            <person name="Kawkins C."/>
            <person name="Kim C.-K."/>
            <person name="Kim J.S."/>
            <person name="Ahn B.O."/>
            <person name="Rhee S.Y."/>
            <person name="Sohng J.K."/>
        </authorList>
    </citation>
    <scope>NUCLEOTIDE SEQUENCE</scope>
    <source>
        <tissue evidence="1">Leaf</tissue>
    </source>
</reference>
<sequence length="21" mass="2651">MEMTDDKDIKQQIDEYHRLLE</sequence>
<gene>
    <name evidence="1" type="ORF">G2W53_004455</name>
</gene>